<feature type="non-terminal residue" evidence="3">
    <location>
        <position position="440"/>
    </location>
</feature>
<feature type="compositionally biased region" description="Gly residues" evidence="1">
    <location>
        <begin position="420"/>
        <end position="431"/>
    </location>
</feature>
<organism evidence="3 4">
    <name type="scientific">Micromonospora parastrephiae</name>
    <dbReference type="NCBI Taxonomy" id="2806101"/>
    <lineage>
        <taxon>Bacteria</taxon>
        <taxon>Bacillati</taxon>
        <taxon>Actinomycetota</taxon>
        <taxon>Actinomycetes</taxon>
        <taxon>Micromonosporales</taxon>
        <taxon>Micromonosporaceae</taxon>
        <taxon>Micromonospora</taxon>
    </lineage>
</organism>
<proteinExistence type="predicted"/>
<protein>
    <submittedName>
        <fullName evidence="3">Carboxypeptidase regulatory-like domain-containing protein</fullName>
    </submittedName>
</protein>
<dbReference type="EMBL" id="JAEVHM010000020">
    <property type="protein sequence ID" value="MBM0231661.1"/>
    <property type="molecule type" value="Genomic_DNA"/>
</dbReference>
<evidence type="ECO:0000256" key="1">
    <source>
        <dbReference type="SAM" id="MobiDB-lite"/>
    </source>
</evidence>
<feature type="region of interest" description="Disordered" evidence="1">
    <location>
        <begin position="1"/>
        <end position="24"/>
    </location>
</feature>
<feature type="transmembrane region" description="Helical" evidence="2">
    <location>
        <begin position="317"/>
        <end position="338"/>
    </location>
</feature>
<keyword evidence="4" id="KW-1185">Reference proteome</keyword>
<dbReference type="Proteomes" id="UP000601027">
    <property type="component" value="Unassembled WGS sequence"/>
</dbReference>
<reference evidence="3 4" key="1">
    <citation type="submission" date="2021-01" db="EMBL/GenBank/DDBJ databases">
        <title>Draft genome sequence of Micromonospora sp. strain STR1_7.</title>
        <authorList>
            <person name="Karlyshev A."/>
            <person name="Jawad R."/>
        </authorList>
    </citation>
    <scope>NUCLEOTIDE SEQUENCE [LARGE SCALE GENOMIC DNA]</scope>
    <source>
        <strain evidence="3 4">STR1-7</strain>
    </source>
</reference>
<keyword evidence="2" id="KW-0472">Membrane</keyword>
<dbReference type="SUPFAM" id="SSF49478">
    <property type="entry name" value="Cna protein B-type domain"/>
    <property type="match status" value="1"/>
</dbReference>
<evidence type="ECO:0000313" key="4">
    <source>
        <dbReference type="Proteomes" id="UP000601027"/>
    </source>
</evidence>
<accession>A0ABS1XQX4</accession>
<gene>
    <name evidence="3" type="ORF">JNW91_07195</name>
</gene>
<feature type="region of interest" description="Disordered" evidence="1">
    <location>
        <begin position="265"/>
        <end position="307"/>
    </location>
</feature>
<feature type="region of interest" description="Disordered" evidence="1">
    <location>
        <begin position="345"/>
        <end position="366"/>
    </location>
</feature>
<feature type="compositionally biased region" description="Low complexity" evidence="1">
    <location>
        <begin position="267"/>
        <end position="282"/>
    </location>
</feature>
<feature type="compositionally biased region" description="Acidic residues" evidence="1">
    <location>
        <begin position="283"/>
        <end position="294"/>
    </location>
</feature>
<keyword evidence="2" id="KW-1133">Transmembrane helix</keyword>
<comment type="caution">
    <text evidence="3">The sequence shown here is derived from an EMBL/GenBank/DDBJ whole genome shotgun (WGS) entry which is preliminary data.</text>
</comment>
<feature type="compositionally biased region" description="Low complexity" evidence="1">
    <location>
        <begin position="295"/>
        <end position="306"/>
    </location>
</feature>
<evidence type="ECO:0000313" key="3">
    <source>
        <dbReference type="EMBL" id="MBM0231661.1"/>
    </source>
</evidence>
<evidence type="ECO:0000256" key="2">
    <source>
        <dbReference type="SAM" id="Phobius"/>
    </source>
</evidence>
<feature type="region of interest" description="Disordered" evidence="1">
    <location>
        <begin position="405"/>
        <end position="440"/>
    </location>
</feature>
<keyword evidence="2" id="KW-0812">Transmembrane</keyword>
<feature type="region of interest" description="Disordered" evidence="1">
    <location>
        <begin position="152"/>
        <end position="173"/>
    </location>
</feature>
<name>A0ABS1XQX4_9ACTN</name>
<sequence length="440" mass="44504">MPTAYSYRDDPRPGAPPVRGKSARKAVDVSTHRRAWKQRAGVVVALVAGALLAVPATPAMAAPKVTNVSASPGTVQAGGETTVSYTLSFDDSVVPADVTVSSDNSKLQCIEGCSQGNVTEAKTYTAKFKLADDASSGSARVTVKASAGLGNGQGSTTVNLTGKAAAPPPQNQTVRSVSGKVVKKADGKAVPNAIVILQDSTGKRFDTISNGSGDFRFAGSTQNPIAPGRIDLGASFDNITSTKSFNANAGQSVTGQRISLEIKVEVTPSATPSATAEALPTEEPTEEGAEEQPSEEASPGAAANAANEDEGGGFNSYLIILLGGLLVAAGVGTIVLLWMRRKENGDDEDAPEGAGAVPAARGAFRGGDDQTRVVNRAGGGPDPTMVGGAALSEAPTMMHRPVVDDVPPDPYAAPAQPYGAAGGQGWGGTGYGDEPAPGGY</sequence>